<name>A0A975H4D0_9BURK</name>
<dbReference type="Proteomes" id="UP000663903">
    <property type="component" value="Chromosome"/>
</dbReference>
<evidence type="ECO:0000256" key="1">
    <source>
        <dbReference type="SAM" id="Phobius"/>
    </source>
</evidence>
<dbReference type="RefSeq" id="WP_208010628.1">
    <property type="nucleotide sequence ID" value="NZ_CP071796.1"/>
</dbReference>
<accession>A0A975H4D0</accession>
<feature type="transmembrane region" description="Helical" evidence="1">
    <location>
        <begin position="32"/>
        <end position="53"/>
    </location>
</feature>
<dbReference type="AlphaFoldDB" id="A0A975H4D0"/>
<sequence length="329" mass="36461">MAAGSGEGVAVSSPTRQELMPFVSALVRTRRLALLVMALHLLWWTLWLAGAPLGVKASMALWVVWGLAGWLGWLMLGSKSDAARTSAKRLLLTVAVWVPGVSLVAAALFRVITRPEERLLDHLDLEPTFWGVRTKLEPSPVRRQADMQTLNAMAQRLHAAAREHAAAISPLRPWATTWIDGDPVQSRDAHSFLVETVEALPCAQHLQGELHLGYRVFAGYADPDDEGKTEIVVMRGTTAMDPIRFARTDPVNQGLSNDDLVRLMLPLQKQYGFTVVAANLDSVVLRFLKLPDPLEPLVAALQVICPDAMHDWPLVRQLKDEGTVRLWWD</sequence>
<dbReference type="Pfam" id="PF14062">
    <property type="entry name" value="DUF4253"/>
    <property type="match status" value="1"/>
</dbReference>
<dbReference type="InterPro" id="IPR025349">
    <property type="entry name" value="DUF4253"/>
</dbReference>
<protein>
    <submittedName>
        <fullName evidence="3">DUF4253 domain-containing protein</fullName>
    </submittedName>
</protein>
<keyword evidence="4" id="KW-1185">Reference proteome</keyword>
<keyword evidence="1" id="KW-0472">Membrane</keyword>
<keyword evidence="1" id="KW-1133">Transmembrane helix</keyword>
<dbReference type="KEGG" id="otd:J1M35_07615"/>
<proteinExistence type="predicted"/>
<feature type="transmembrane region" description="Helical" evidence="1">
    <location>
        <begin position="90"/>
        <end position="112"/>
    </location>
</feature>
<gene>
    <name evidence="3" type="ORF">J1M35_07615</name>
</gene>
<evidence type="ECO:0000259" key="2">
    <source>
        <dbReference type="Pfam" id="PF14062"/>
    </source>
</evidence>
<dbReference type="EMBL" id="CP071796">
    <property type="protein sequence ID" value="QTD46729.1"/>
    <property type="molecule type" value="Genomic_DNA"/>
</dbReference>
<reference evidence="3" key="1">
    <citation type="submission" date="2021-03" db="EMBL/GenBank/DDBJ databases">
        <title>Ottowia sp. 27C isolated from the cloaca of a Giant Asian pond turtle (Heosemys grandis).</title>
        <authorList>
            <person name="Spergser J."/>
            <person name="Busse H.-J."/>
        </authorList>
    </citation>
    <scope>NUCLEOTIDE SEQUENCE</scope>
    <source>
        <strain evidence="3">27C</strain>
    </source>
</reference>
<evidence type="ECO:0000313" key="4">
    <source>
        <dbReference type="Proteomes" id="UP000663903"/>
    </source>
</evidence>
<feature type="domain" description="DUF4253" evidence="2">
    <location>
        <begin position="231"/>
        <end position="329"/>
    </location>
</feature>
<feature type="transmembrane region" description="Helical" evidence="1">
    <location>
        <begin position="59"/>
        <end position="78"/>
    </location>
</feature>
<evidence type="ECO:0000313" key="3">
    <source>
        <dbReference type="EMBL" id="QTD46729.1"/>
    </source>
</evidence>
<organism evidence="3 4">
    <name type="scientific">Ottowia testudinis</name>
    <dbReference type="NCBI Taxonomy" id="2816950"/>
    <lineage>
        <taxon>Bacteria</taxon>
        <taxon>Pseudomonadati</taxon>
        <taxon>Pseudomonadota</taxon>
        <taxon>Betaproteobacteria</taxon>
        <taxon>Burkholderiales</taxon>
        <taxon>Comamonadaceae</taxon>
        <taxon>Ottowia</taxon>
    </lineage>
</organism>
<keyword evidence="1" id="KW-0812">Transmembrane</keyword>